<organism evidence="3 4">
    <name type="scientific">Rhizobium oryziradicis</name>
    <dbReference type="NCBI Taxonomy" id="1867956"/>
    <lineage>
        <taxon>Bacteria</taxon>
        <taxon>Pseudomonadati</taxon>
        <taxon>Pseudomonadota</taxon>
        <taxon>Alphaproteobacteria</taxon>
        <taxon>Hyphomicrobiales</taxon>
        <taxon>Rhizobiaceae</taxon>
        <taxon>Rhizobium/Agrobacterium group</taxon>
        <taxon>Rhizobium</taxon>
    </lineage>
</organism>
<dbReference type="EMBL" id="MKIM01000024">
    <property type="protein sequence ID" value="OLP45670.1"/>
    <property type="molecule type" value="Genomic_DNA"/>
</dbReference>
<evidence type="ECO:0000313" key="3">
    <source>
        <dbReference type="EMBL" id="OLP45670.1"/>
    </source>
</evidence>
<feature type="region of interest" description="Disordered" evidence="1">
    <location>
        <begin position="112"/>
        <end position="143"/>
    </location>
</feature>
<evidence type="ECO:0000256" key="2">
    <source>
        <dbReference type="SAM" id="SignalP"/>
    </source>
</evidence>
<keyword evidence="4" id="KW-1185">Reference proteome</keyword>
<dbReference type="OrthoDB" id="8283437at2"/>
<dbReference type="InterPro" id="IPR049748">
    <property type="entry name" value="HPE1-like_N_CxxC"/>
</dbReference>
<proteinExistence type="predicted"/>
<feature type="signal peptide" evidence="2">
    <location>
        <begin position="1"/>
        <end position="22"/>
    </location>
</feature>
<dbReference type="AlphaFoldDB" id="A0A1Q8ZUB2"/>
<comment type="caution">
    <text evidence="3">The sequence shown here is derived from an EMBL/GenBank/DDBJ whole genome shotgun (WGS) entry which is preliminary data.</text>
</comment>
<gene>
    <name evidence="3" type="ORF">BJF95_11015</name>
</gene>
<feature type="chain" id="PRO_5013385309" evidence="2">
    <location>
        <begin position="23"/>
        <end position="143"/>
    </location>
</feature>
<evidence type="ECO:0000313" key="4">
    <source>
        <dbReference type="Proteomes" id="UP000186894"/>
    </source>
</evidence>
<dbReference type="NCBIfam" id="NF041110">
    <property type="entry name" value="HPE1_fam_CxxC"/>
    <property type="match status" value="1"/>
</dbReference>
<evidence type="ECO:0000256" key="1">
    <source>
        <dbReference type="SAM" id="MobiDB-lite"/>
    </source>
</evidence>
<reference evidence="3 4" key="1">
    <citation type="submission" date="2016-09" db="EMBL/GenBank/DDBJ databases">
        <title>Rhizobium oryziradicis sp. nov., isolated from the root of rice.</title>
        <authorList>
            <person name="Zhao J."/>
            <person name="Zhang X."/>
        </authorList>
    </citation>
    <scope>NUCLEOTIDE SEQUENCE [LARGE SCALE GENOMIC DNA]</scope>
    <source>
        <strain evidence="3 4">N19</strain>
    </source>
</reference>
<dbReference type="Proteomes" id="UP000186894">
    <property type="component" value="Unassembled WGS sequence"/>
</dbReference>
<keyword evidence="2" id="KW-0732">Signal</keyword>
<name>A0A1Q8ZUB2_9HYPH</name>
<accession>A0A1Q8ZUB2</accession>
<dbReference type="RefSeq" id="WP_075638680.1">
    <property type="nucleotide sequence ID" value="NZ_MKIM01000024.1"/>
</dbReference>
<protein>
    <submittedName>
        <fullName evidence="3">Uncharacterized protein</fullName>
    </submittedName>
</protein>
<sequence length="143" mass="14845">MRVIIIAAFAMMASGLAQPVLAGGSSIQIITTPGNTTPSVVKVSCSTCPPLSDAGSSFKRATPKLAQGTQHIDVRTVDGQRELVRTEAWLGGSPVVFINKQAGWLDNGSQLAGMPSDGVDEAAETAAVNHQPPALPETPLRLK</sequence>